<dbReference type="AlphaFoldDB" id="A0A0G0JSE7"/>
<dbReference type="PANTHER" id="PTHR30093">
    <property type="entry name" value="GENERAL SECRETION PATHWAY PROTEIN G"/>
    <property type="match status" value="1"/>
</dbReference>
<gene>
    <name evidence="3" type="ORF">US86_C0007G0090</name>
</gene>
<feature type="transmembrane region" description="Helical" evidence="2">
    <location>
        <begin position="7"/>
        <end position="31"/>
    </location>
</feature>
<dbReference type="PANTHER" id="PTHR30093:SF47">
    <property type="entry name" value="TYPE IV PILUS NON-CORE MINOR PILIN PILE"/>
    <property type="match status" value="1"/>
</dbReference>
<dbReference type="GO" id="GO:0015627">
    <property type="term" value="C:type II protein secretion system complex"/>
    <property type="evidence" value="ECO:0007669"/>
    <property type="project" value="InterPro"/>
</dbReference>
<dbReference type="InterPro" id="IPR045584">
    <property type="entry name" value="Pilin-like"/>
</dbReference>
<dbReference type="EMBL" id="LBUP01000007">
    <property type="protein sequence ID" value="KKQ66045.1"/>
    <property type="molecule type" value="Genomic_DNA"/>
</dbReference>
<dbReference type="SUPFAM" id="SSF54523">
    <property type="entry name" value="Pili subunits"/>
    <property type="match status" value="1"/>
</dbReference>
<dbReference type="Proteomes" id="UP000034235">
    <property type="component" value="Unassembled WGS sequence"/>
</dbReference>
<evidence type="ECO:0000313" key="3">
    <source>
        <dbReference type="EMBL" id="KKQ66045.1"/>
    </source>
</evidence>
<evidence type="ECO:0000313" key="4">
    <source>
        <dbReference type="Proteomes" id="UP000034235"/>
    </source>
</evidence>
<dbReference type="PROSITE" id="PS00409">
    <property type="entry name" value="PROKAR_NTER_METHYL"/>
    <property type="match status" value="1"/>
</dbReference>
<dbReference type="PRINTS" id="PR00813">
    <property type="entry name" value="BCTERIALGSPG"/>
</dbReference>
<dbReference type="Pfam" id="PF07963">
    <property type="entry name" value="N_methyl"/>
    <property type="match status" value="1"/>
</dbReference>
<name>A0A0G0JSE7_9BACT</name>
<keyword evidence="2" id="KW-0472">Membrane</keyword>
<dbReference type="NCBIfam" id="TIGR02532">
    <property type="entry name" value="IV_pilin_GFxxxE"/>
    <property type="match status" value="1"/>
</dbReference>
<keyword evidence="1" id="KW-0488">Methylation</keyword>
<accession>A0A0G0JSE7</accession>
<protein>
    <submittedName>
        <fullName evidence="3">General secretion pathway protein G</fullName>
    </submittedName>
</protein>
<keyword evidence="2" id="KW-0812">Transmembrane</keyword>
<sequence>MKSSHRGFTLIEIMVAISIVAILATIGIIAYTQAQKVGRDAKRKQDMRALQVALELYYQKNSGFPSFSTGVLSFNDPNWPILFGSTPQDYINQIPTDPLNGSSGGGKTYVYGYRSDGSYYEMCINLENNNDKDKNLSDLDLCQIRGTNFQGIRYQDTQ</sequence>
<proteinExistence type="predicted"/>
<keyword evidence="2" id="KW-1133">Transmembrane helix</keyword>
<dbReference type="InterPro" id="IPR012902">
    <property type="entry name" value="N_methyl_site"/>
</dbReference>
<dbReference type="Gene3D" id="3.30.700.10">
    <property type="entry name" value="Glycoprotein, Type 4 Pilin"/>
    <property type="match status" value="1"/>
</dbReference>
<organism evidence="3 4">
    <name type="scientific">Candidatus Daviesbacteria bacterium GW2011_GWA2_38_24</name>
    <dbReference type="NCBI Taxonomy" id="1618422"/>
    <lineage>
        <taxon>Bacteria</taxon>
        <taxon>Candidatus Daviesiibacteriota</taxon>
    </lineage>
</organism>
<dbReference type="GO" id="GO:0015628">
    <property type="term" value="P:protein secretion by the type II secretion system"/>
    <property type="evidence" value="ECO:0007669"/>
    <property type="project" value="InterPro"/>
</dbReference>
<evidence type="ECO:0000256" key="2">
    <source>
        <dbReference type="SAM" id="Phobius"/>
    </source>
</evidence>
<dbReference type="InterPro" id="IPR000983">
    <property type="entry name" value="Bac_GSPG_pilin"/>
</dbReference>
<reference evidence="3 4" key="1">
    <citation type="journal article" date="2015" name="Nature">
        <title>rRNA introns, odd ribosomes, and small enigmatic genomes across a large radiation of phyla.</title>
        <authorList>
            <person name="Brown C.T."/>
            <person name="Hug L.A."/>
            <person name="Thomas B.C."/>
            <person name="Sharon I."/>
            <person name="Castelle C.J."/>
            <person name="Singh A."/>
            <person name="Wilkins M.J."/>
            <person name="Williams K.H."/>
            <person name="Banfield J.F."/>
        </authorList>
    </citation>
    <scope>NUCLEOTIDE SEQUENCE [LARGE SCALE GENOMIC DNA]</scope>
</reference>
<comment type="caution">
    <text evidence="3">The sequence shown here is derived from an EMBL/GenBank/DDBJ whole genome shotgun (WGS) entry which is preliminary data.</text>
</comment>
<evidence type="ECO:0000256" key="1">
    <source>
        <dbReference type="ARBA" id="ARBA00022481"/>
    </source>
</evidence>